<sequence length="358" mass="39277">MLMIQSFLVWMVILATAYQGLTAALTIPMENNSNSPGPNMTKALNTTSEREIEAFININARTPELQAETSSAVSKRGGDDGSTPKVEIGVRCGTIFSISDIIAGATERLISQLDPIPGFDFARLVFPNWGRVSTGTATRMIRNLWASCMFCKCTEDGYMVPDPDWVEEGNECSTWFQVYTCMFVYAIIYTAVVVNSIISIELIMDRTTALGCSCYANYVEDPKPPEGPGIETLEDIAYYQIPDMLDAMRQGGKSSKSPSAWGSSRNHYGDWIPPRQAVGGVKEPYYLEGRIDPAALAVSTLLWLKNYAYDRGMERVGPGLNWGSGLRLIGAKRDLLTLDAQEDIPVSNADPVDEIASS</sequence>
<comment type="caution">
    <text evidence="3">The sequence shown here is derived from an EMBL/GenBank/DDBJ whole genome shotgun (WGS) entry which is preliminary data.</text>
</comment>
<protein>
    <submittedName>
        <fullName evidence="3">Uncharacterized protein</fullName>
    </submittedName>
</protein>
<dbReference type="Proteomes" id="UP001221413">
    <property type="component" value="Unassembled WGS sequence"/>
</dbReference>
<keyword evidence="4" id="KW-1185">Reference proteome</keyword>
<feature type="signal peptide" evidence="2">
    <location>
        <begin position="1"/>
        <end position="23"/>
    </location>
</feature>
<gene>
    <name evidence="3" type="ORF">Dda_0991</name>
</gene>
<evidence type="ECO:0000256" key="2">
    <source>
        <dbReference type="SAM" id="SignalP"/>
    </source>
</evidence>
<feature type="transmembrane region" description="Helical" evidence="1">
    <location>
        <begin position="182"/>
        <end position="203"/>
    </location>
</feature>
<reference evidence="3" key="1">
    <citation type="submission" date="2023-01" db="EMBL/GenBank/DDBJ databases">
        <title>The chitinases involved in constricting ring structure development in the nematode-trapping fungus Drechslerella dactyloides.</title>
        <authorList>
            <person name="Wang R."/>
            <person name="Zhang L."/>
            <person name="Tang P."/>
            <person name="Li S."/>
            <person name="Liang L."/>
        </authorList>
    </citation>
    <scope>NUCLEOTIDE SEQUENCE</scope>
    <source>
        <strain evidence="3">YMF1.00031</strain>
    </source>
</reference>
<proteinExistence type="predicted"/>
<dbReference type="AlphaFoldDB" id="A0AAD6J5A7"/>
<accession>A0AAD6J5A7</accession>
<evidence type="ECO:0000256" key="1">
    <source>
        <dbReference type="SAM" id="Phobius"/>
    </source>
</evidence>
<feature type="chain" id="PRO_5041913525" evidence="2">
    <location>
        <begin position="24"/>
        <end position="358"/>
    </location>
</feature>
<evidence type="ECO:0000313" key="4">
    <source>
        <dbReference type="Proteomes" id="UP001221413"/>
    </source>
</evidence>
<keyword evidence="1" id="KW-0472">Membrane</keyword>
<keyword evidence="1" id="KW-0812">Transmembrane</keyword>
<keyword evidence="1" id="KW-1133">Transmembrane helix</keyword>
<evidence type="ECO:0000313" key="3">
    <source>
        <dbReference type="EMBL" id="KAJ6264838.1"/>
    </source>
</evidence>
<organism evidence="3 4">
    <name type="scientific">Drechslerella dactyloides</name>
    <name type="common">Nematode-trapping fungus</name>
    <name type="synonym">Arthrobotrys dactyloides</name>
    <dbReference type="NCBI Taxonomy" id="74499"/>
    <lineage>
        <taxon>Eukaryota</taxon>
        <taxon>Fungi</taxon>
        <taxon>Dikarya</taxon>
        <taxon>Ascomycota</taxon>
        <taxon>Pezizomycotina</taxon>
        <taxon>Orbiliomycetes</taxon>
        <taxon>Orbiliales</taxon>
        <taxon>Orbiliaceae</taxon>
        <taxon>Drechslerella</taxon>
    </lineage>
</organism>
<dbReference type="EMBL" id="JAQGDS010000001">
    <property type="protein sequence ID" value="KAJ6264838.1"/>
    <property type="molecule type" value="Genomic_DNA"/>
</dbReference>
<keyword evidence="2" id="KW-0732">Signal</keyword>
<name>A0AAD6J5A7_DREDA</name>